<accession>A0A8S4H998</accession>
<proteinExistence type="predicted"/>
<feature type="compositionally biased region" description="Polar residues" evidence="1">
    <location>
        <begin position="271"/>
        <end position="280"/>
    </location>
</feature>
<dbReference type="Proteomes" id="UP000779233">
    <property type="component" value="Unassembled WGS sequence"/>
</dbReference>
<dbReference type="InterPro" id="IPR008780">
    <property type="entry name" value="Plasmodium_Vir"/>
</dbReference>
<evidence type="ECO:0000256" key="1">
    <source>
        <dbReference type="SAM" id="MobiDB-lite"/>
    </source>
</evidence>
<dbReference type="EMBL" id="CAJZCX010000005">
    <property type="protein sequence ID" value="CAG9474603.1"/>
    <property type="molecule type" value="Genomic_DNA"/>
</dbReference>
<evidence type="ECO:0000313" key="2">
    <source>
        <dbReference type="EMBL" id="CAG9474603.1"/>
    </source>
</evidence>
<dbReference type="AlphaFoldDB" id="A0A8S4H998"/>
<feature type="region of interest" description="Disordered" evidence="1">
    <location>
        <begin position="268"/>
        <end position="289"/>
    </location>
</feature>
<gene>
    <name evidence="2" type="ORF">PVW1_100018800</name>
</gene>
<evidence type="ECO:0000313" key="3">
    <source>
        <dbReference type="Proteomes" id="UP000779233"/>
    </source>
</evidence>
<name>A0A8S4H998_PLAVI</name>
<protein>
    <submittedName>
        <fullName evidence="2">(malaria parasite P. vivax) hypothetical protein</fullName>
    </submittedName>
</protein>
<dbReference type="Pfam" id="PF05795">
    <property type="entry name" value="Plasmodium_Vir"/>
    <property type="match status" value="1"/>
</dbReference>
<sequence>MPEYITDVAKWKNYTFLNEILNVYDEFNKTTEGDNDKKFYIGFCEPVTKDYGDEKDMHKDFCMKLVRNLGYYNLNTKYHNPKSYRCHILYNWIYNKKKNYKYSDDIITKCFADYIHVMSHDPFKHICYYESYNNVYDDPIKITILDIFNDNVKNIIPLLMGKYDTDEFSPQKFVCEFVKIYKYIHNTYCANTDQREGKENITCAKLKALKTTYDNYLLRNAAIKNKIPSLEANDNEYSNKCISQAKGLEAIAFSPGHLVTFSQKRKGSGRYTASSAPSTQDTDEYTGGSMSPTVSTALGTVAGASSLLALLYKFSPGGNWIRSGFRGGRGRISSNVYAEGPSELLFDGMEHNDFNSYSIGYEAI</sequence>
<comment type="caution">
    <text evidence="2">The sequence shown here is derived from an EMBL/GenBank/DDBJ whole genome shotgun (WGS) entry which is preliminary data.</text>
</comment>
<organism evidence="2 3">
    <name type="scientific">Plasmodium vivax</name>
    <name type="common">malaria parasite P. vivax</name>
    <dbReference type="NCBI Taxonomy" id="5855"/>
    <lineage>
        <taxon>Eukaryota</taxon>
        <taxon>Sar</taxon>
        <taxon>Alveolata</taxon>
        <taxon>Apicomplexa</taxon>
        <taxon>Aconoidasida</taxon>
        <taxon>Haemosporida</taxon>
        <taxon>Plasmodiidae</taxon>
        <taxon>Plasmodium</taxon>
        <taxon>Plasmodium (Plasmodium)</taxon>
    </lineage>
</organism>
<reference evidence="2" key="1">
    <citation type="submission" date="2021-09" db="EMBL/GenBank/DDBJ databases">
        <authorList>
            <consortium name="Pathogen Informatics"/>
        </authorList>
    </citation>
    <scope>NUCLEOTIDE SEQUENCE</scope>
    <source>
        <strain evidence="2">PvW1</strain>
    </source>
</reference>
<dbReference type="VEuPathDB" id="PlasmoDB:PVPAM_000030000"/>